<keyword evidence="5 11" id="KW-0812">Transmembrane</keyword>
<keyword evidence="7" id="KW-0677">Repeat</keyword>
<feature type="domain" description="Disease resistance R13L4/SHOC-2-like LRR" evidence="13">
    <location>
        <begin position="349"/>
        <end position="513"/>
    </location>
</feature>
<dbReference type="PRINTS" id="PR00019">
    <property type="entry name" value="LEURICHRPT"/>
</dbReference>
<feature type="domain" description="Leucine-rich repeat-containing N-terminal plant-type" evidence="12">
    <location>
        <begin position="87"/>
        <end position="125"/>
    </location>
</feature>
<evidence type="ECO:0000259" key="12">
    <source>
        <dbReference type="Pfam" id="PF08263"/>
    </source>
</evidence>
<evidence type="ECO:0000256" key="4">
    <source>
        <dbReference type="ARBA" id="ARBA00022614"/>
    </source>
</evidence>
<reference evidence="15" key="1">
    <citation type="journal article" date="2014" name="Science">
        <title>Ancient hybridizations among the ancestral genomes of bread wheat.</title>
        <authorList>
            <consortium name="International Wheat Genome Sequencing Consortium,"/>
            <person name="Marcussen T."/>
            <person name="Sandve S.R."/>
            <person name="Heier L."/>
            <person name="Spannagl M."/>
            <person name="Pfeifer M."/>
            <person name="Jakobsen K.S."/>
            <person name="Wulff B.B."/>
            <person name="Steuernagel B."/>
            <person name="Mayer K.F."/>
            <person name="Olsen O.A."/>
        </authorList>
    </citation>
    <scope>NUCLEOTIDE SEQUENCE [LARGE SCALE GENOMIC DNA]</scope>
    <source>
        <strain evidence="15">cv. AL8/78</strain>
    </source>
</reference>
<dbReference type="InterPro" id="IPR055414">
    <property type="entry name" value="LRR_R13L4/SHOC2-like"/>
</dbReference>
<dbReference type="SMART" id="SM00365">
    <property type="entry name" value="LRR_SD22"/>
    <property type="match status" value="6"/>
</dbReference>
<dbReference type="STRING" id="200361.A0A453JMW7"/>
<dbReference type="GeneID" id="109733881"/>
<dbReference type="PANTHER" id="PTHR48063">
    <property type="entry name" value="LRR RECEPTOR-LIKE KINASE"/>
    <property type="match status" value="1"/>
</dbReference>
<evidence type="ECO:0000256" key="3">
    <source>
        <dbReference type="ARBA" id="ARBA00022475"/>
    </source>
</evidence>
<dbReference type="FunFam" id="3.80.10.10:FF:000213">
    <property type="entry name" value="Tyrosine-sulfated glycopeptide receptor 1"/>
    <property type="match status" value="1"/>
</dbReference>
<dbReference type="FunFam" id="3.80.10.10:FF:000095">
    <property type="entry name" value="LRR receptor-like serine/threonine-protein kinase GSO1"/>
    <property type="match status" value="1"/>
</dbReference>
<dbReference type="GO" id="GO:0009653">
    <property type="term" value="P:anatomical structure morphogenesis"/>
    <property type="evidence" value="ECO:0007669"/>
    <property type="project" value="UniProtKB-ARBA"/>
</dbReference>
<dbReference type="Pfam" id="PF13855">
    <property type="entry name" value="LRR_8"/>
    <property type="match status" value="2"/>
</dbReference>
<dbReference type="Pfam" id="PF08263">
    <property type="entry name" value="LRRNT_2"/>
    <property type="match status" value="1"/>
</dbReference>
<evidence type="ECO:0000259" key="13">
    <source>
        <dbReference type="Pfam" id="PF23598"/>
    </source>
</evidence>
<sequence length="1024" mass="113480">MRCRLNMHFSPLMVTTFNDEIHLTSQNEDHHPYIKPTKRPEDLKKQKLVLRSQSTMFALAVFLLLLTETTAHKPHDTSGHGRGCIAREREALLSIKAGMVDDDSLSLFSSWHGQDCCRWMGVRCSNRTGHVVKLDLHEGFLVGEISSSLKDLEHLQHLDLSVNYLTGPRGRLPDFLGSLHDLRYLNLSGLNFSGPVPHQLGNLSKLRYLDLASGYDQLYSKDISWLRQLSSLKYLDMTSVNLSTVTGWVDTLNMLSFLEVLRLTGCWLPPNNSTVHSAPHTNLTRLKTLDLSFNSFETFHSVAFVWGATSLKHLNLEENMIDEVLPAELGNLSALEILQLSGSFVKGMLPDTLINLCNLKIIDLTWNEIEGDVTGFIERLPKCSLSKLQVLLLDHNNITGSLPDSVSRMTSLITLNLAFNGLTGNLTTGIGNLSNLTYLDLRYNQMGGLITEEHFSKLPHLQELHLSANSFTMEWNSEWVPPFGLQILGLKSCCVGPGFPQWLKWQENISELYMSNASIADTMPDWFWVVFSKAAILDLSNNNISGSLPATLGQMEASLLDLSSNQFIGSVKQIPPNITTLDLSRNSLSGPLPLNIRSPLSVDALVLSDNYFTGTIPTSICQMKSLKLFDIGNNMITGQLPQCSEYMASRSSMVSPDTASPITDSNSNTSTEPMSIETLRLNNNNLSDEFPLLLQNCPELTFIDLGQNKFFGSIPAWIGEKLAHLGILRLRSNMFSGYIPSQLRRLVRLQYLDLAHNNLSGNIPESLLNMDGVNDIAEIEFVYNPSVPYGNSDEVADSLGPDPYASISAVTKGQQREYTGHFIYMVNLDLSCNHLTGGIPKRIGPTTGLVNMNLSRNHLTGKIPENIGSMHSLESLDLSDNKISGEIPSSLSDLTSLSYLNLSYNNLSGRIPSGHQLDALNPTNPASMYTGNIGLCGPPLRKSCSGSTVQSHFSISKEGSEIMTLYYGLSVGFVVGLWVVFCSLLFKKTWRTSYFLLFDEQCDALYVLAVVNWARMTTKATPTN</sequence>
<comment type="subcellular location">
    <subcellularLocation>
        <location evidence="1">Cell membrane</location>
        <topology evidence="1">Single-pass type I membrane protein</topology>
    </subcellularLocation>
</comment>
<keyword evidence="3" id="KW-1003">Cell membrane</keyword>
<dbReference type="InterPro" id="IPR001611">
    <property type="entry name" value="Leu-rich_rpt"/>
</dbReference>
<evidence type="ECO:0000256" key="8">
    <source>
        <dbReference type="ARBA" id="ARBA00022989"/>
    </source>
</evidence>
<organism evidence="14 15">
    <name type="scientific">Aegilops tauschii subsp. strangulata</name>
    <name type="common">Goatgrass</name>
    <dbReference type="NCBI Taxonomy" id="200361"/>
    <lineage>
        <taxon>Eukaryota</taxon>
        <taxon>Viridiplantae</taxon>
        <taxon>Streptophyta</taxon>
        <taxon>Embryophyta</taxon>
        <taxon>Tracheophyta</taxon>
        <taxon>Spermatophyta</taxon>
        <taxon>Magnoliopsida</taxon>
        <taxon>Liliopsida</taxon>
        <taxon>Poales</taxon>
        <taxon>Poaceae</taxon>
        <taxon>BOP clade</taxon>
        <taxon>Pooideae</taxon>
        <taxon>Triticodae</taxon>
        <taxon>Triticeae</taxon>
        <taxon>Triticinae</taxon>
        <taxon>Aegilops</taxon>
    </lineage>
</organism>
<dbReference type="Proteomes" id="UP000015105">
    <property type="component" value="Chromosome 5D"/>
</dbReference>
<dbReference type="InterPro" id="IPR003591">
    <property type="entry name" value="Leu-rich_rpt_typical-subtyp"/>
</dbReference>
<proteinExistence type="inferred from homology"/>
<keyword evidence="4" id="KW-0433">Leucine-rich repeat</keyword>
<dbReference type="FunFam" id="3.80.10.10:FF:000400">
    <property type="entry name" value="Nuclear pore complex protein NUP107"/>
    <property type="match status" value="1"/>
</dbReference>
<evidence type="ECO:0000313" key="14">
    <source>
        <dbReference type="EnsemblPlants" id="AET5Gv20127100.3"/>
    </source>
</evidence>
<dbReference type="AlphaFoldDB" id="A0A453JMW7"/>
<keyword evidence="8 11" id="KW-1133">Transmembrane helix</keyword>
<reference evidence="14" key="3">
    <citation type="journal article" date="2017" name="Nature">
        <title>Genome sequence of the progenitor of the wheat D genome Aegilops tauschii.</title>
        <authorList>
            <person name="Luo M.C."/>
            <person name="Gu Y.Q."/>
            <person name="Puiu D."/>
            <person name="Wang H."/>
            <person name="Twardziok S.O."/>
            <person name="Deal K.R."/>
            <person name="Huo N."/>
            <person name="Zhu T."/>
            <person name="Wang L."/>
            <person name="Wang Y."/>
            <person name="McGuire P.E."/>
            <person name="Liu S."/>
            <person name="Long H."/>
            <person name="Ramasamy R.K."/>
            <person name="Rodriguez J.C."/>
            <person name="Van S.L."/>
            <person name="Yuan L."/>
            <person name="Wang Z."/>
            <person name="Xia Z."/>
            <person name="Xiao L."/>
            <person name="Anderson O.D."/>
            <person name="Ouyang S."/>
            <person name="Liang Y."/>
            <person name="Zimin A.V."/>
            <person name="Pertea G."/>
            <person name="Qi P."/>
            <person name="Bennetzen J.L."/>
            <person name="Dai X."/>
            <person name="Dawson M.W."/>
            <person name="Muller H.G."/>
            <person name="Kugler K."/>
            <person name="Rivarola-Duarte L."/>
            <person name="Spannagl M."/>
            <person name="Mayer K.F.X."/>
            <person name="Lu F.H."/>
            <person name="Bevan M.W."/>
            <person name="Leroy P."/>
            <person name="Li P."/>
            <person name="You F.M."/>
            <person name="Sun Q."/>
            <person name="Liu Z."/>
            <person name="Lyons E."/>
            <person name="Wicker T."/>
            <person name="Salzberg S.L."/>
            <person name="Devos K.M."/>
            <person name="Dvorak J."/>
        </authorList>
    </citation>
    <scope>NUCLEOTIDE SEQUENCE [LARGE SCALE GENOMIC DNA]</scope>
    <source>
        <strain evidence="14">cv. AL8/78</strain>
    </source>
</reference>
<dbReference type="Gene3D" id="3.80.10.10">
    <property type="entry name" value="Ribonuclease Inhibitor"/>
    <property type="match status" value="4"/>
</dbReference>
<keyword evidence="6" id="KW-0732">Signal</keyword>
<reference evidence="15" key="2">
    <citation type="journal article" date="2017" name="Nat. Plants">
        <title>The Aegilops tauschii genome reveals multiple impacts of transposons.</title>
        <authorList>
            <person name="Zhao G."/>
            <person name="Zou C."/>
            <person name="Li K."/>
            <person name="Wang K."/>
            <person name="Li T."/>
            <person name="Gao L."/>
            <person name="Zhang X."/>
            <person name="Wang H."/>
            <person name="Yang Z."/>
            <person name="Liu X."/>
            <person name="Jiang W."/>
            <person name="Mao L."/>
            <person name="Kong X."/>
            <person name="Jiao Y."/>
            <person name="Jia J."/>
        </authorList>
    </citation>
    <scope>NUCLEOTIDE SEQUENCE [LARGE SCALE GENOMIC DNA]</scope>
    <source>
        <strain evidence="15">cv. AL8/78</strain>
    </source>
</reference>
<protein>
    <submittedName>
        <fullName evidence="14">Uncharacterized protein</fullName>
    </submittedName>
</protein>
<dbReference type="RefSeq" id="XP_020148683.3">
    <property type="nucleotide sequence ID" value="XM_020293094.4"/>
</dbReference>
<keyword evidence="15" id="KW-1185">Reference proteome</keyword>
<dbReference type="Gramene" id="AET5Gv20127100.3">
    <property type="protein sequence ID" value="AET5Gv20127100.3"/>
    <property type="gene ID" value="AET5Gv20127100"/>
</dbReference>
<evidence type="ECO:0000256" key="11">
    <source>
        <dbReference type="SAM" id="Phobius"/>
    </source>
</evidence>
<dbReference type="SMART" id="SM00369">
    <property type="entry name" value="LRR_TYP"/>
    <property type="match status" value="8"/>
</dbReference>
<dbReference type="InterPro" id="IPR013210">
    <property type="entry name" value="LRR_N_plant-typ"/>
</dbReference>
<reference evidence="14" key="4">
    <citation type="submission" date="2019-03" db="UniProtKB">
        <authorList>
            <consortium name="EnsemblPlants"/>
        </authorList>
    </citation>
    <scope>IDENTIFICATION</scope>
</reference>
<dbReference type="InterPro" id="IPR046956">
    <property type="entry name" value="RLP23-like"/>
</dbReference>
<evidence type="ECO:0000256" key="2">
    <source>
        <dbReference type="ARBA" id="ARBA00009592"/>
    </source>
</evidence>
<keyword evidence="10" id="KW-0325">Glycoprotein</keyword>
<evidence type="ECO:0000256" key="6">
    <source>
        <dbReference type="ARBA" id="ARBA00022729"/>
    </source>
</evidence>
<evidence type="ECO:0000256" key="7">
    <source>
        <dbReference type="ARBA" id="ARBA00022737"/>
    </source>
</evidence>
<dbReference type="Pfam" id="PF00560">
    <property type="entry name" value="LRR_1"/>
    <property type="match status" value="4"/>
</dbReference>
<dbReference type="SUPFAM" id="SSF52047">
    <property type="entry name" value="RNI-like"/>
    <property type="match status" value="2"/>
</dbReference>
<dbReference type="InterPro" id="IPR032675">
    <property type="entry name" value="LRR_dom_sf"/>
</dbReference>
<accession>A0A453JMW7</accession>
<dbReference type="GO" id="GO:0005886">
    <property type="term" value="C:plasma membrane"/>
    <property type="evidence" value="ECO:0007669"/>
    <property type="project" value="UniProtKB-SubCell"/>
</dbReference>
<evidence type="ECO:0000256" key="9">
    <source>
        <dbReference type="ARBA" id="ARBA00023136"/>
    </source>
</evidence>
<evidence type="ECO:0000256" key="5">
    <source>
        <dbReference type="ARBA" id="ARBA00022692"/>
    </source>
</evidence>
<dbReference type="PANTHER" id="PTHR48063:SF92">
    <property type="entry name" value="LEUCINE-RICH REPEAT-CONTAINING N-TERMINAL PLANT-TYPE DOMAIN-CONTAINING PROTEIN"/>
    <property type="match status" value="1"/>
</dbReference>
<comment type="similarity">
    <text evidence="2">Belongs to the RLP family.</text>
</comment>
<feature type="transmembrane region" description="Helical" evidence="11">
    <location>
        <begin position="965"/>
        <end position="986"/>
    </location>
</feature>
<dbReference type="SUPFAM" id="SSF52058">
    <property type="entry name" value="L domain-like"/>
    <property type="match status" value="1"/>
</dbReference>
<dbReference type="EnsemblPlants" id="AET5Gv20127100.3">
    <property type="protein sequence ID" value="AET5Gv20127100.3"/>
    <property type="gene ID" value="AET5Gv20127100"/>
</dbReference>
<name>A0A453JMW7_AEGTS</name>
<dbReference type="FunFam" id="3.80.10.10:FF:000649">
    <property type="entry name" value="Leucine Rich Repeat family protein"/>
    <property type="match status" value="1"/>
</dbReference>
<evidence type="ECO:0000256" key="1">
    <source>
        <dbReference type="ARBA" id="ARBA00004251"/>
    </source>
</evidence>
<dbReference type="Pfam" id="PF23598">
    <property type="entry name" value="LRR_14"/>
    <property type="match status" value="1"/>
</dbReference>
<evidence type="ECO:0000313" key="15">
    <source>
        <dbReference type="Proteomes" id="UP000015105"/>
    </source>
</evidence>
<dbReference type="GO" id="GO:0099402">
    <property type="term" value="P:plant organ development"/>
    <property type="evidence" value="ECO:0007669"/>
    <property type="project" value="UniProtKB-ARBA"/>
</dbReference>
<keyword evidence="9 11" id="KW-0472">Membrane</keyword>
<dbReference type="PROSITE" id="PS51450">
    <property type="entry name" value="LRR"/>
    <property type="match status" value="1"/>
</dbReference>
<evidence type="ECO:0000256" key="10">
    <source>
        <dbReference type="ARBA" id="ARBA00023180"/>
    </source>
</evidence>
<reference evidence="14" key="5">
    <citation type="journal article" date="2021" name="G3 (Bethesda)">
        <title>Aegilops tauschii genome assembly Aet v5.0 features greater sequence contiguity and improved annotation.</title>
        <authorList>
            <person name="Wang L."/>
            <person name="Zhu T."/>
            <person name="Rodriguez J.C."/>
            <person name="Deal K.R."/>
            <person name="Dubcovsky J."/>
            <person name="McGuire P.E."/>
            <person name="Lux T."/>
            <person name="Spannagl M."/>
            <person name="Mayer K.F.X."/>
            <person name="Baldrich P."/>
            <person name="Meyers B.C."/>
            <person name="Huo N."/>
            <person name="Gu Y.Q."/>
            <person name="Zhou H."/>
            <person name="Devos K.M."/>
            <person name="Bennetzen J.L."/>
            <person name="Unver T."/>
            <person name="Budak H."/>
            <person name="Gulick P.J."/>
            <person name="Galiba G."/>
            <person name="Kalapos B."/>
            <person name="Nelson D.R."/>
            <person name="Li P."/>
            <person name="You F.M."/>
            <person name="Luo M.C."/>
            <person name="Dvorak J."/>
        </authorList>
    </citation>
    <scope>NUCLEOTIDE SEQUENCE [LARGE SCALE GENOMIC DNA]</scope>
    <source>
        <strain evidence="14">cv. AL8/78</strain>
    </source>
</reference>